<comment type="caution">
    <text evidence="1">The sequence shown here is derived from an EMBL/GenBank/DDBJ whole genome shotgun (WGS) entry which is preliminary data.</text>
</comment>
<protein>
    <recommendedName>
        <fullName evidence="3">Recombinase A</fullName>
    </recommendedName>
</protein>
<evidence type="ECO:0008006" key="3">
    <source>
        <dbReference type="Google" id="ProtNLM"/>
    </source>
</evidence>
<reference evidence="1 2" key="1">
    <citation type="submission" date="2019-05" db="EMBL/GenBank/DDBJ databases">
        <title>Nakamurella sp. N5BH11, whole genome shotgun sequence.</title>
        <authorList>
            <person name="Tuo L."/>
        </authorList>
    </citation>
    <scope>NUCLEOTIDE SEQUENCE [LARGE SCALE GENOMIC DNA]</scope>
    <source>
        <strain evidence="1 2">N5BH11</strain>
    </source>
</reference>
<dbReference type="RefSeq" id="WP_137447817.1">
    <property type="nucleotide sequence ID" value="NZ_SZZH01000001.1"/>
</dbReference>
<gene>
    <name evidence="1" type="ORF">FDO65_02045</name>
</gene>
<dbReference type="OrthoDB" id="3873597at2"/>
<dbReference type="AlphaFoldDB" id="A0A4U6QJB8"/>
<evidence type="ECO:0000313" key="2">
    <source>
        <dbReference type="Proteomes" id="UP000306985"/>
    </source>
</evidence>
<organism evidence="1 2">
    <name type="scientific">Nakamurella flava</name>
    <dbReference type="NCBI Taxonomy" id="2576308"/>
    <lineage>
        <taxon>Bacteria</taxon>
        <taxon>Bacillati</taxon>
        <taxon>Actinomycetota</taxon>
        <taxon>Actinomycetes</taxon>
        <taxon>Nakamurellales</taxon>
        <taxon>Nakamurellaceae</taxon>
        <taxon>Nakamurella</taxon>
    </lineage>
</organism>
<dbReference type="EMBL" id="SZZH01000001">
    <property type="protein sequence ID" value="TKV60513.1"/>
    <property type="molecule type" value="Genomic_DNA"/>
</dbReference>
<evidence type="ECO:0000313" key="1">
    <source>
        <dbReference type="EMBL" id="TKV60513.1"/>
    </source>
</evidence>
<dbReference type="Proteomes" id="UP000306985">
    <property type="component" value="Unassembled WGS sequence"/>
</dbReference>
<keyword evidence="2" id="KW-1185">Reference proteome</keyword>
<sequence>MYGHAIVDELRRRVAEAGGAPVDSAWSRQASAVRNQAVVDRVHAVPAPLAAALPRGGLAGGTVVGLRGDGATSLLFALLSATPGSWSALVALPDLGLLAAAELGVDLDRVVLVPEPGPELLQVISILVDGVDVVVAAVAPGVRPAPGRLRVLGGRLRQRGAVLLTMGAWPEADLVLTSSWRGFTGLGDGHGRLLDRELLVEVSGRGVGRPRQAVLSLRASRDAVRVVAGDPAGARPAMDRPVVAAVG</sequence>
<name>A0A4U6QJB8_9ACTN</name>
<accession>A0A4U6QJB8</accession>
<proteinExistence type="predicted"/>